<keyword evidence="1" id="KW-0472">Membrane</keyword>
<comment type="caution">
    <text evidence="3">The sequence shown here is derived from an EMBL/GenBank/DDBJ whole genome shotgun (WGS) entry which is preliminary data.</text>
</comment>
<dbReference type="InterPro" id="IPR010982">
    <property type="entry name" value="Lambda_DNA-bd_dom_sf"/>
</dbReference>
<evidence type="ECO:0000259" key="2">
    <source>
        <dbReference type="PROSITE" id="PS50943"/>
    </source>
</evidence>
<feature type="transmembrane region" description="Helical" evidence="1">
    <location>
        <begin position="226"/>
        <end position="251"/>
    </location>
</feature>
<evidence type="ECO:0000313" key="4">
    <source>
        <dbReference type="Proteomes" id="UP001597327"/>
    </source>
</evidence>
<evidence type="ECO:0000313" key="3">
    <source>
        <dbReference type="EMBL" id="MFD1695206.1"/>
    </source>
</evidence>
<keyword evidence="4" id="KW-1185">Reference proteome</keyword>
<dbReference type="InterPro" id="IPR001387">
    <property type="entry name" value="Cro/C1-type_HTH"/>
</dbReference>
<dbReference type="SUPFAM" id="SSF47413">
    <property type="entry name" value="lambda repressor-like DNA-binding domains"/>
    <property type="match status" value="1"/>
</dbReference>
<name>A0ABW4JVB8_9HYPH</name>
<accession>A0ABW4JVB8</accession>
<reference evidence="4" key="1">
    <citation type="journal article" date="2019" name="Int. J. Syst. Evol. Microbiol.">
        <title>The Global Catalogue of Microorganisms (GCM) 10K type strain sequencing project: providing services to taxonomists for standard genome sequencing and annotation.</title>
        <authorList>
            <consortium name="The Broad Institute Genomics Platform"/>
            <consortium name="The Broad Institute Genome Sequencing Center for Infectious Disease"/>
            <person name="Wu L."/>
            <person name="Ma J."/>
        </authorList>
    </citation>
    <scope>NUCLEOTIDE SEQUENCE [LARGE SCALE GENOMIC DNA]</scope>
    <source>
        <strain evidence="4">JCM 3369</strain>
    </source>
</reference>
<dbReference type="PROSITE" id="PS50943">
    <property type="entry name" value="HTH_CROC1"/>
    <property type="match status" value="1"/>
</dbReference>
<keyword evidence="1" id="KW-0812">Transmembrane</keyword>
<gene>
    <name evidence="3" type="ORF">ACFSC7_06735</name>
</gene>
<protein>
    <submittedName>
        <fullName evidence="3">Helix-turn-helix domain-containing protein</fullName>
    </submittedName>
</protein>
<dbReference type="Gene3D" id="1.10.260.40">
    <property type="entry name" value="lambda repressor-like DNA-binding domains"/>
    <property type="match status" value="1"/>
</dbReference>
<dbReference type="EMBL" id="JBHUFA010000001">
    <property type="protein sequence ID" value="MFD1695206.1"/>
    <property type="molecule type" value="Genomic_DNA"/>
</dbReference>
<dbReference type="RefSeq" id="WP_244304355.1">
    <property type="nucleotide sequence ID" value="NZ_JBHUFA010000001.1"/>
</dbReference>
<dbReference type="SMART" id="SM00530">
    <property type="entry name" value="HTH_XRE"/>
    <property type="match status" value="1"/>
</dbReference>
<feature type="domain" description="HTH cro/C1-type" evidence="2">
    <location>
        <begin position="22"/>
        <end position="78"/>
    </location>
</feature>
<keyword evidence="1" id="KW-1133">Transmembrane helix</keyword>
<sequence>MNADHNQRMDKRDRSTIFRHRLQEAMTSRAMSRSALARACCADRSTIALLLSDDEGRLPNAHLAAECAEALGVSADWLLGLTDRRETAADLLASSFRVAEAERTFADTKIDEWHREAAGYKVRHVPATLPDILKTDAVFAFEYAAFRDKTPDQAISSMRARADWLRRPGSDYEICCSRDHLDCLARGEGYWRDLPADARREQLEQMAETCGALYPSLRLYLFDPKVVFSAPVTIFGPLLAVVYIGSQYLIFRESRQVRALTDHFDQLVRDCDGDARSVAQTLRALAASVR</sequence>
<dbReference type="CDD" id="cd00093">
    <property type="entry name" value="HTH_XRE"/>
    <property type="match status" value="1"/>
</dbReference>
<evidence type="ECO:0000256" key="1">
    <source>
        <dbReference type="SAM" id="Phobius"/>
    </source>
</evidence>
<proteinExistence type="predicted"/>
<dbReference type="Proteomes" id="UP001597327">
    <property type="component" value="Unassembled WGS sequence"/>
</dbReference>
<organism evidence="3 4">
    <name type="scientific">Roseibium aestuarii</name>
    <dbReference type="NCBI Taxonomy" id="2600299"/>
    <lineage>
        <taxon>Bacteria</taxon>
        <taxon>Pseudomonadati</taxon>
        <taxon>Pseudomonadota</taxon>
        <taxon>Alphaproteobacteria</taxon>
        <taxon>Hyphomicrobiales</taxon>
        <taxon>Stappiaceae</taxon>
        <taxon>Roseibium</taxon>
    </lineage>
</organism>